<dbReference type="Proteomes" id="UP000092583">
    <property type="component" value="Unassembled WGS sequence"/>
</dbReference>
<evidence type="ECO:0000313" key="16">
    <source>
        <dbReference type="EMBL" id="OCF55115.1"/>
    </source>
</evidence>
<keyword evidence="11" id="KW-0139">CF(1)</keyword>
<dbReference type="GO" id="GO:0005743">
    <property type="term" value="C:mitochondrial inner membrane"/>
    <property type="evidence" value="ECO:0007669"/>
    <property type="project" value="UniProtKB-SubCell"/>
</dbReference>
<feature type="domain" description="ATP synthase F1 complex delta/epsilon subunit N-terminal" evidence="14">
    <location>
        <begin position="80"/>
        <end position="150"/>
    </location>
</feature>
<evidence type="ECO:0000256" key="9">
    <source>
        <dbReference type="ARBA" id="ARBA00023128"/>
    </source>
</evidence>
<evidence type="ECO:0000256" key="8">
    <source>
        <dbReference type="ARBA" id="ARBA00023065"/>
    </source>
</evidence>
<sequence length="203" mass="21762">MFASRLTSSLRALPRQASAVRMARRGYAEAAGADGKLQLSLVLPHQKFINLSSTIIWYSQSTLIFNLSPNSTMYIHLNRQSLYSSAGVIQVNIPAATGDMGVLANHVASVEALRAGVVEVIEENGQAGKKWFVSSGFATVHGNNTLTINAVEAYPLDNFSPENIRSGLADANRVLSSSAPESEKAEARIEVEVFEGLQAALAK</sequence>
<dbReference type="EMBL" id="KI669467">
    <property type="protein sequence ID" value="OCF55115.1"/>
    <property type="molecule type" value="Genomic_DNA"/>
</dbReference>
<gene>
    <name evidence="16" type="ORF">L486_07226</name>
</gene>
<proteinExistence type="inferred from homology"/>
<comment type="subcellular location">
    <subcellularLocation>
        <location evidence="1">Mitochondrion inner membrane</location>
    </subcellularLocation>
</comment>
<dbReference type="InterPro" id="IPR036771">
    <property type="entry name" value="ATPsynth_dsu/esu_N"/>
</dbReference>
<keyword evidence="10" id="KW-0472">Membrane</keyword>
<feature type="domain" description="F1F0-ATP synthase subunit delta C-terminal" evidence="15">
    <location>
        <begin position="159"/>
        <end position="199"/>
    </location>
</feature>
<evidence type="ECO:0000256" key="2">
    <source>
        <dbReference type="ARBA" id="ARBA00005712"/>
    </source>
</evidence>
<evidence type="ECO:0000256" key="12">
    <source>
        <dbReference type="ARBA" id="ARBA00023310"/>
    </source>
</evidence>
<dbReference type="OrthoDB" id="270171at2759"/>
<dbReference type="Pfam" id="PF21334">
    <property type="entry name" value="ATPD_C_fung"/>
    <property type="match status" value="1"/>
</dbReference>
<keyword evidence="5" id="KW-0375">Hydrogen ion transport</keyword>
<evidence type="ECO:0000259" key="15">
    <source>
        <dbReference type="Pfam" id="PF21334"/>
    </source>
</evidence>
<evidence type="ECO:0000256" key="1">
    <source>
        <dbReference type="ARBA" id="ARBA00004273"/>
    </source>
</evidence>
<dbReference type="GO" id="GO:0045259">
    <property type="term" value="C:proton-transporting ATP synthase complex"/>
    <property type="evidence" value="ECO:0007669"/>
    <property type="project" value="UniProtKB-KW"/>
</dbReference>
<name>A0A1B9IHV9_9TREE</name>
<keyword evidence="12" id="KW-0066">ATP synthesis</keyword>
<comment type="similarity">
    <text evidence="2">Belongs to the ATPase epsilon chain family.</text>
</comment>
<accession>A0A1B9IHV9</accession>
<reference evidence="17" key="2">
    <citation type="submission" date="2013-12" db="EMBL/GenBank/DDBJ databases">
        <title>Evolution of pathogenesis and genome organization in the Tremellales.</title>
        <authorList>
            <person name="Cuomo C."/>
            <person name="Litvintseva A."/>
            <person name="Heitman J."/>
            <person name="Chen Y."/>
            <person name="Sun S."/>
            <person name="Springer D."/>
            <person name="Dromer F."/>
            <person name="Young S."/>
            <person name="Zeng Q."/>
            <person name="Chapman S."/>
            <person name="Gujja S."/>
            <person name="Saif S."/>
            <person name="Birren B."/>
        </authorList>
    </citation>
    <scope>NUCLEOTIDE SEQUENCE [LARGE SCALE GENOMIC DNA]</scope>
    <source>
        <strain evidence="17">CBS 10435</strain>
    </source>
</reference>
<evidence type="ECO:0000256" key="7">
    <source>
        <dbReference type="ARBA" id="ARBA00022946"/>
    </source>
</evidence>
<organism evidence="16 17">
    <name type="scientific">Kwoniella mangroviensis CBS 10435</name>
    <dbReference type="NCBI Taxonomy" id="1331196"/>
    <lineage>
        <taxon>Eukaryota</taxon>
        <taxon>Fungi</taxon>
        <taxon>Dikarya</taxon>
        <taxon>Basidiomycota</taxon>
        <taxon>Agaricomycotina</taxon>
        <taxon>Tremellomycetes</taxon>
        <taxon>Tremellales</taxon>
        <taxon>Cryptococcaceae</taxon>
        <taxon>Kwoniella</taxon>
    </lineage>
</organism>
<dbReference type="PANTHER" id="PTHR13822">
    <property type="entry name" value="ATP SYNTHASE DELTA/EPSILON CHAIN"/>
    <property type="match status" value="1"/>
</dbReference>
<dbReference type="Gene3D" id="6.10.140.880">
    <property type="match status" value="1"/>
</dbReference>
<dbReference type="GO" id="GO:0046933">
    <property type="term" value="F:proton-transporting ATP synthase activity, rotational mechanism"/>
    <property type="evidence" value="ECO:0007669"/>
    <property type="project" value="InterPro"/>
</dbReference>
<dbReference type="CDD" id="cd12152">
    <property type="entry name" value="F1-ATPase_delta"/>
    <property type="match status" value="1"/>
</dbReference>
<evidence type="ECO:0000256" key="11">
    <source>
        <dbReference type="ARBA" id="ARBA00023196"/>
    </source>
</evidence>
<dbReference type="InterPro" id="IPR048938">
    <property type="entry name" value="ATPD_C_fung"/>
</dbReference>
<keyword evidence="17" id="KW-1185">Reference proteome</keyword>
<reference evidence="16 17" key="1">
    <citation type="submission" date="2013-07" db="EMBL/GenBank/DDBJ databases">
        <title>The Genome Sequence of Kwoniella mangroviensis CBS10435.</title>
        <authorList>
            <consortium name="The Broad Institute Genome Sequencing Platform"/>
            <person name="Cuomo C."/>
            <person name="Litvintseva A."/>
            <person name="Chen Y."/>
            <person name="Heitman J."/>
            <person name="Sun S."/>
            <person name="Springer D."/>
            <person name="Dromer F."/>
            <person name="Young S.K."/>
            <person name="Zeng Q."/>
            <person name="Gargeya S."/>
            <person name="Fitzgerald M."/>
            <person name="Abouelleil A."/>
            <person name="Alvarado L."/>
            <person name="Berlin A.M."/>
            <person name="Chapman S.B."/>
            <person name="Dewar J."/>
            <person name="Goldberg J."/>
            <person name="Griggs A."/>
            <person name="Gujja S."/>
            <person name="Hansen M."/>
            <person name="Howarth C."/>
            <person name="Imamovic A."/>
            <person name="Larimer J."/>
            <person name="McCowan C."/>
            <person name="Murphy C."/>
            <person name="Pearson M."/>
            <person name="Priest M."/>
            <person name="Roberts A."/>
            <person name="Saif S."/>
            <person name="Shea T."/>
            <person name="Sykes S."/>
            <person name="Wortman J."/>
            <person name="Nusbaum C."/>
            <person name="Birren B."/>
        </authorList>
    </citation>
    <scope>NUCLEOTIDE SEQUENCE [LARGE SCALE GENOMIC DNA]</scope>
    <source>
        <strain evidence="16 17">CBS 10435</strain>
    </source>
</reference>
<dbReference type="InterPro" id="IPR001469">
    <property type="entry name" value="ATP_synth_F1_dsu/esu"/>
</dbReference>
<keyword evidence="8" id="KW-0406">Ion transport</keyword>
<evidence type="ECO:0000256" key="10">
    <source>
        <dbReference type="ARBA" id="ARBA00023136"/>
    </source>
</evidence>
<evidence type="ECO:0000256" key="4">
    <source>
        <dbReference type="ARBA" id="ARBA00022448"/>
    </source>
</evidence>
<dbReference type="Pfam" id="PF02823">
    <property type="entry name" value="ATP-synt_DE_N"/>
    <property type="match status" value="1"/>
</dbReference>
<keyword evidence="9" id="KW-0496">Mitochondrion</keyword>
<protein>
    <recommendedName>
        <fullName evidence="3">ATP synthase subunit delta, mitochondrial</fullName>
    </recommendedName>
    <alternativeName>
        <fullName evidence="13">F-ATPase delta subunit</fullName>
    </alternativeName>
</protein>
<evidence type="ECO:0000256" key="5">
    <source>
        <dbReference type="ARBA" id="ARBA00022781"/>
    </source>
</evidence>
<evidence type="ECO:0000259" key="14">
    <source>
        <dbReference type="Pfam" id="PF02823"/>
    </source>
</evidence>
<dbReference type="Gene3D" id="2.60.15.10">
    <property type="entry name" value="F0F1 ATP synthase delta/epsilon subunit, N-terminal"/>
    <property type="match status" value="1"/>
</dbReference>
<evidence type="ECO:0000256" key="3">
    <source>
        <dbReference type="ARBA" id="ARBA00016960"/>
    </source>
</evidence>
<evidence type="ECO:0000256" key="6">
    <source>
        <dbReference type="ARBA" id="ARBA00022792"/>
    </source>
</evidence>
<dbReference type="HAMAP" id="MF_00530">
    <property type="entry name" value="ATP_synth_epsil_bac"/>
    <property type="match status" value="1"/>
</dbReference>
<dbReference type="FunFam" id="2.60.15.10:FF:000003">
    <property type="entry name" value="ATP synthase subunit delta, mitochondrial"/>
    <property type="match status" value="1"/>
</dbReference>
<dbReference type="InterPro" id="IPR020546">
    <property type="entry name" value="ATP_synth_F1_dsu/esu_N"/>
</dbReference>
<keyword evidence="7" id="KW-0809">Transit peptide</keyword>
<keyword evidence="4" id="KW-0813">Transport</keyword>
<dbReference type="PANTHER" id="PTHR13822:SF7">
    <property type="entry name" value="ATP SYNTHASE SUBUNIT DELTA, MITOCHONDRIAL"/>
    <property type="match status" value="1"/>
</dbReference>
<evidence type="ECO:0000256" key="13">
    <source>
        <dbReference type="ARBA" id="ARBA00031669"/>
    </source>
</evidence>
<keyword evidence="6" id="KW-0999">Mitochondrion inner membrane</keyword>
<dbReference type="AlphaFoldDB" id="A0A1B9IHV9"/>
<dbReference type="SUPFAM" id="SSF51344">
    <property type="entry name" value="Epsilon subunit of F1F0-ATP synthase N-terminal domain"/>
    <property type="match status" value="1"/>
</dbReference>
<dbReference type="STRING" id="1331196.A0A1B9IHV9"/>
<evidence type="ECO:0000313" key="17">
    <source>
        <dbReference type="Proteomes" id="UP000092583"/>
    </source>
</evidence>